<organism evidence="1 2">
    <name type="scientific">Leptospira ellinghausenii</name>
    <dbReference type="NCBI Taxonomy" id="1917822"/>
    <lineage>
        <taxon>Bacteria</taxon>
        <taxon>Pseudomonadati</taxon>
        <taxon>Spirochaetota</taxon>
        <taxon>Spirochaetia</taxon>
        <taxon>Leptospirales</taxon>
        <taxon>Leptospiraceae</taxon>
        <taxon>Leptospira</taxon>
    </lineage>
</organism>
<dbReference type="EMBL" id="BFAZ01000009">
    <property type="protein sequence ID" value="GBF43128.1"/>
    <property type="molecule type" value="Genomic_DNA"/>
</dbReference>
<keyword evidence="2" id="KW-1185">Reference proteome</keyword>
<proteinExistence type="predicted"/>
<dbReference type="InterPro" id="IPR014094">
    <property type="entry name" value="LpoB"/>
</dbReference>
<name>A0A2P2DET5_9LEPT</name>
<dbReference type="Gene3D" id="3.40.50.10610">
    <property type="entry name" value="ABC-type transport auxiliary lipoprotein component"/>
    <property type="match status" value="1"/>
</dbReference>
<dbReference type="Pfam" id="PF13036">
    <property type="entry name" value="LpoB"/>
    <property type="match status" value="1"/>
</dbReference>
<accession>A0A2P2DET5</accession>
<gene>
    <name evidence="1" type="ORF">LPTSP2_24240</name>
</gene>
<sequence>MTRHVSIPHISGVMKQILFSFLLVGFLFQCSSSPKRLDNADDYISDSGGLTSQELVKAAEKLAGQIGEYFKENPHEEGVFVAHFPTRNDTSEQIQTELFDNAFVSKLIKNKIYTVRTKTREQSLNEIQFSLSGLTSNRLSIGKLKSPNFFVRCDINENMFTSNGEKIVEQSINIELVEVETTIAVWSEKVSYRKLAVRGNKGVSW</sequence>
<keyword evidence="1" id="KW-0449">Lipoprotein</keyword>
<dbReference type="AlphaFoldDB" id="A0A2P2DET5"/>
<reference evidence="2" key="1">
    <citation type="journal article" date="2019" name="Microbiol. Immunol.">
        <title>Molecular and phenotypic characterization of Leptospira johnsonii sp. nov., Leptospira ellinghausenii sp. nov. and Leptospira ryugenii sp. nov. isolated from soil and water in Japan.</title>
        <authorList>
            <person name="Masuzawa T."/>
            <person name="Saito M."/>
            <person name="Nakao R."/>
            <person name="Nikaido Y."/>
            <person name="Matsumoto M."/>
            <person name="Ogawa M."/>
            <person name="Yokoyama M."/>
            <person name="Hidaka Y."/>
            <person name="Tomita J."/>
            <person name="Sakakibara K."/>
            <person name="Suzuki K."/>
            <person name="Yasuda S."/>
            <person name="Sato H."/>
            <person name="Yamaguchi M."/>
            <person name="Yoshida S.I."/>
            <person name="Koizumi N."/>
            <person name="Kawamura Y."/>
        </authorList>
    </citation>
    <scope>NUCLEOTIDE SEQUENCE [LARGE SCALE GENOMIC DNA]</scope>
    <source>
        <strain evidence="2">E18</strain>
    </source>
</reference>
<comment type="caution">
    <text evidence="1">The sequence shown here is derived from an EMBL/GenBank/DDBJ whole genome shotgun (WGS) entry which is preliminary data.</text>
</comment>
<dbReference type="Proteomes" id="UP000245206">
    <property type="component" value="Unassembled WGS sequence"/>
</dbReference>
<evidence type="ECO:0000313" key="1">
    <source>
        <dbReference type="EMBL" id="GBF43128.1"/>
    </source>
</evidence>
<protein>
    <submittedName>
        <fullName evidence="1">Lipoprotein</fullName>
    </submittedName>
</protein>
<evidence type="ECO:0000313" key="2">
    <source>
        <dbReference type="Proteomes" id="UP000245206"/>
    </source>
</evidence>